<keyword evidence="1" id="KW-0175">Coiled coil</keyword>
<proteinExistence type="predicted"/>
<dbReference type="Proteomes" id="UP000887581">
    <property type="component" value="Unplaced"/>
</dbReference>
<dbReference type="WBParaSite" id="sdigi.contig190.g5892.t1">
    <property type="protein sequence ID" value="sdigi.contig190.g5892.t1"/>
    <property type="gene ID" value="sdigi.contig190.g5892"/>
</dbReference>
<dbReference type="AlphaFoldDB" id="A0A915PQE4"/>
<reference evidence="3" key="1">
    <citation type="submission" date="2022-11" db="UniProtKB">
        <authorList>
            <consortium name="WormBaseParasite"/>
        </authorList>
    </citation>
    <scope>IDENTIFICATION</scope>
</reference>
<accession>A0A915PQE4</accession>
<name>A0A915PQE4_9BILA</name>
<evidence type="ECO:0000313" key="3">
    <source>
        <dbReference type="WBParaSite" id="sdigi.contig190.g5892.t1"/>
    </source>
</evidence>
<sequence>MLELKVARKGKLNDEQQLSAILFIGKNSGSDEYMVVAIINDPVIMSYTASYDRDSWLALREESEFSTDEDFIAELANMNNTLRMERSECIQMKWIRPDESGLTFEFCTMTLKPNIAGTYDVVSALLMERNIYYDNAIKSENIVAGMERKLELLAEKVDEMEDYRQNLSTTLISKFVAIQNKKTNS</sequence>
<feature type="coiled-coil region" evidence="1">
    <location>
        <begin position="143"/>
        <end position="170"/>
    </location>
</feature>
<evidence type="ECO:0000313" key="2">
    <source>
        <dbReference type="Proteomes" id="UP000887581"/>
    </source>
</evidence>
<evidence type="ECO:0000256" key="1">
    <source>
        <dbReference type="SAM" id="Coils"/>
    </source>
</evidence>
<keyword evidence="2" id="KW-1185">Reference proteome</keyword>
<protein>
    <submittedName>
        <fullName evidence="3">Uncharacterized protein</fullName>
    </submittedName>
</protein>
<organism evidence="2 3">
    <name type="scientific">Setaria digitata</name>
    <dbReference type="NCBI Taxonomy" id="48799"/>
    <lineage>
        <taxon>Eukaryota</taxon>
        <taxon>Metazoa</taxon>
        <taxon>Ecdysozoa</taxon>
        <taxon>Nematoda</taxon>
        <taxon>Chromadorea</taxon>
        <taxon>Rhabditida</taxon>
        <taxon>Spirurina</taxon>
        <taxon>Spiruromorpha</taxon>
        <taxon>Filarioidea</taxon>
        <taxon>Setariidae</taxon>
        <taxon>Setaria</taxon>
    </lineage>
</organism>